<feature type="transmembrane region" description="Helical" evidence="1">
    <location>
        <begin position="305"/>
        <end position="324"/>
    </location>
</feature>
<comment type="caution">
    <text evidence="2">The sequence shown here is derived from an EMBL/GenBank/DDBJ whole genome shotgun (WGS) entry which is preliminary data.</text>
</comment>
<evidence type="ECO:0000313" key="2">
    <source>
        <dbReference type="EMBL" id="EDP24164.1"/>
    </source>
</evidence>
<gene>
    <name evidence="2" type="ORF">PEPMIC_00744</name>
</gene>
<keyword evidence="1" id="KW-1133">Transmembrane helix</keyword>
<feature type="transmembrane region" description="Helical" evidence="1">
    <location>
        <begin position="390"/>
        <end position="408"/>
    </location>
</feature>
<dbReference type="HOGENOM" id="CLU_418472_0_0_9"/>
<dbReference type="AlphaFoldDB" id="A8SKQ0"/>
<dbReference type="Gene3D" id="1.20.120.20">
    <property type="entry name" value="Apolipoprotein"/>
    <property type="match status" value="1"/>
</dbReference>
<dbReference type="GeneID" id="93384996"/>
<dbReference type="RefSeq" id="WP_004832629.1">
    <property type="nucleotide sequence ID" value="NZ_DS483517.1"/>
</dbReference>
<dbReference type="eggNOG" id="COG1196">
    <property type="taxonomic scope" value="Bacteria"/>
</dbReference>
<proteinExistence type="predicted"/>
<feature type="transmembrane region" description="Helical" evidence="1">
    <location>
        <begin position="336"/>
        <end position="357"/>
    </location>
</feature>
<reference evidence="2 3" key="1">
    <citation type="submission" date="2007-09" db="EMBL/GenBank/DDBJ databases">
        <title>Draft genome sequence of Peptostreptococcus micros (ATCC 33270).</title>
        <authorList>
            <person name="Sudarsanam P."/>
            <person name="Ley R."/>
            <person name="Guruge J."/>
            <person name="Turnbaugh P.J."/>
            <person name="Mahowald M."/>
            <person name="Liep D."/>
            <person name="Gordon J."/>
        </authorList>
    </citation>
    <scope>NUCLEOTIDE SEQUENCE [LARGE SCALE GENOMIC DNA]</scope>
    <source>
        <strain evidence="2 3">ATCC 33270</strain>
    </source>
</reference>
<evidence type="ECO:0000313" key="3">
    <source>
        <dbReference type="Proteomes" id="UP000003162"/>
    </source>
</evidence>
<protein>
    <submittedName>
        <fullName evidence="2">TMP repeat protein</fullName>
    </submittedName>
</protein>
<dbReference type="eggNOG" id="COG5412">
    <property type="taxonomic scope" value="Bacteria"/>
</dbReference>
<reference evidence="2 3" key="2">
    <citation type="submission" date="2007-09" db="EMBL/GenBank/DDBJ databases">
        <authorList>
            <person name="Fulton L."/>
            <person name="Clifton S."/>
            <person name="Fulton B."/>
            <person name="Xu J."/>
            <person name="Minx P."/>
            <person name="Pepin K.H."/>
            <person name="Johnson M."/>
            <person name="Thiruvilangam P."/>
            <person name="Bhonagiri V."/>
            <person name="Nash W.E."/>
            <person name="Mardis E.R."/>
            <person name="Wilson R.K."/>
        </authorList>
    </citation>
    <scope>NUCLEOTIDE SEQUENCE [LARGE SCALE GENOMIC DNA]</scope>
    <source>
        <strain evidence="2 3">ATCC 33270</strain>
    </source>
</reference>
<sequence>MGSIFVDNKAANDSIQKTTGLGSKLASTLGNGIKTAAKVGTALASMALAGGTSLLAIANKSAATTDRIDKMSQKLNLSREGFQKWEYVLSQNGVEIENLKGGMKKLTNTLDDAKTGSKTAVESFKRIGISVKDLKDLTPEQVFEKTVEALQKMPAGAEKAALANELLGKSGSELMPLLNGTAESVEQLKKQAEEMGLVLDNETIDAGVKFTDTMDNVKRTLGAVVAKIGGQVMPVVQKFLDWIMANMPTIQAVMGKVFEYIGIFVQKAVEIFNNYFLPVIKNVVNWVVANWGSISDTMSSVFSTLWGIISPIVDIFTSFVEYLMNFQDATNLTIPILAGLTAGFIAFKAAILIGSIISTVTAGITALTAATQGQSIAQAILNAVMNANPFVLIATLIAGLVAAGVALWRNWDTVVAKAQELMSKIAEVWNSIKSKVVEVWTGIQTTISNVWNNIKTSVSSAVNSVSSTVSSIFNGLKSTVSSIWNGIKSAISSPIEAAYGVVKSAIDRIKGVFNFKFKWPHIPLPHFSISGSANPLKWLSEGVPRLSVKWYAKGGIFDKPTLFNTPYGLKGVGEAGPEAVTPISKLQEMIDWNSGNEIVAEKLDILIELLVGFFSELFDKLRTKIYLNNGVLVGELGPEIDEYFGKLNRDRERGR</sequence>
<evidence type="ECO:0000256" key="1">
    <source>
        <dbReference type="SAM" id="Phobius"/>
    </source>
</evidence>
<organism evidence="2 3">
    <name type="scientific">Parvimonas micra ATCC 33270</name>
    <dbReference type="NCBI Taxonomy" id="411465"/>
    <lineage>
        <taxon>Bacteria</taxon>
        <taxon>Bacillati</taxon>
        <taxon>Bacillota</taxon>
        <taxon>Tissierellia</taxon>
        <taxon>Tissierellales</taxon>
        <taxon>Peptoniphilaceae</taxon>
        <taxon>Parvimonas</taxon>
    </lineage>
</organism>
<accession>A8SKQ0</accession>
<keyword evidence="1" id="KW-0472">Membrane</keyword>
<keyword evidence="1" id="KW-0812">Transmembrane</keyword>
<name>A8SKQ0_9FIRM</name>
<dbReference type="EMBL" id="ABEE02000016">
    <property type="protein sequence ID" value="EDP24164.1"/>
    <property type="molecule type" value="Genomic_DNA"/>
</dbReference>
<dbReference type="Proteomes" id="UP000003162">
    <property type="component" value="Unassembled WGS sequence"/>
</dbReference>